<organism evidence="7 8">
    <name type="scientific">Tepidiphilus baoligensis</name>
    <dbReference type="NCBI Taxonomy" id="2698687"/>
    <lineage>
        <taxon>Bacteria</taxon>
        <taxon>Pseudomonadati</taxon>
        <taxon>Pseudomonadota</taxon>
        <taxon>Hydrogenophilia</taxon>
        <taxon>Hydrogenophilales</taxon>
        <taxon>Hydrogenophilaceae</taxon>
        <taxon>Tepidiphilus</taxon>
    </lineage>
</organism>
<feature type="transmembrane region" description="Helical" evidence="6">
    <location>
        <begin position="437"/>
        <end position="461"/>
    </location>
</feature>
<dbReference type="InterPro" id="IPR050833">
    <property type="entry name" value="Poly_Biosynth_Transport"/>
</dbReference>
<dbReference type="PANTHER" id="PTHR30250">
    <property type="entry name" value="PST FAMILY PREDICTED COLANIC ACID TRANSPORTER"/>
    <property type="match status" value="1"/>
</dbReference>
<keyword evidence="3 6" id="KW-0812">Transmembrane</keyword>
<comment type="subcellular location">
    <subcellularLocation>
        <location evidence="1">Cell membrane</location>
        <topology evidence="1">Multi-pass membrane protein</topology>
    </subcellularLocation>
</comment>
<accession>A0ABX1QN97</accession>
<keyword evidence="5 6" id="KW-0472">Membrane</keyword>
<evidence type="ECO:0000313" key="8">
    <source>
        <dbReference type="Proteomes" id="UP000669605"/>
    </source>
</evidence>
<dbReference type="RefSeq" id="WP_169116376.1">
    <property type="nucleotide sequence ID" value="NZ_JAAAUB010000016.1"/>
</dbReference>
<keyword evidence="8" id="KW-1185">Reference proteome</keyword>
<gene>
    <name evidence="7" type="ORF">GV368_09680</name>
</gene>
<keyword evidence="4 6" id="KW-1133">Transmembrane helix</keyword>
<proteinExistence type="predicted"/>
<name>A0ABX1QN97_9PROT</name>
<feature type="transmembrane region" description="Helical" evidence="6">
    <location>
        <begin position="381"/>
        <end position="399"/>
    </location>
</feature>
<feature type="transmembrane region" description="Helical" evidence="6">
    <location>
        <begin position="266"/>
        <end position="290"/>
    </location>
</feature>
<evidence type="ECO:0000256" key="1">
    <source>
        <dbReference type="ARBA" id="ARBA00004651"/>
    </source>
</evidence>
<feature type="transmembrane region" description="Helical" evidence="6">
    <location>
        <begin position="162"/>
        <end position="183"/>
    </location>
</feature>
<evidence type="ECO:0000313" key="7">
    <source>
        <dbReference type="EMBL" id="NMH17357.1"/>
    </source>
</evidence>
<feature type="transmembrane region" description="Helical" evidence="6">
    <location>
        <begin position="405"/>
        <end position="425"/>
    </location>
</feature>
<dbReference type="Proteomes" id="UP000669605">
    <property type="component" value="Unassembled WGS sequence"/>
</dbReference>
<dbReference type="EMBL" id="JAAAUB010000016">
    <property type="protein sequence ID" value="NMH17357.1"/>
    <property type="molecule type" value="Genomic_DNA"/>
</dbReference>
<reference evidence="7 8" key="1">
    <citation type="journal article" date="2020" name="Curr. Microbiol.">
        <title>Tepidiphilus baoligensis sp. nov., a Novel Bacterium of the Family Hydrogenophilaceae Isolated from an Oil Reservoir.</title>
        <authorList>
            <person name="Zhang X."/>
            <person name="Wang G."/>
            <person name="Ma X."/>
            <person name="Yu J."/>
            <person name="You J."/>
            <person name="Xue Y."/>
            <person name="Ma Y."/>
        </authorList>
    </citation>
    <scope>NUCLEOTIDE SEQUENCE [LARGE SCALE GENOMIC DNA]</scope>
    <source>
        <strain evidence="7 8">B18-69</strain>
    </source>
</reference>
<feature type="transmembrane region" description="Helical" evidence="6">
    <location>
        <begin position="89"/>
        <end position="113"/>
    </location>
</feature>
<feature type="transmembrane region" description="Helical" evidence="6">
    <location>
        <begin position="302"/>
        <end position="326"/>
    </location>
</feature>
<feature type="transmembrane region" description="Helical" evidence="6">
    <location>
        <begin position="241"/>
        <end position="260"/>
    </location>
</feature>
<keyword evidence="2" id="KW-1003">Cell membrane</keyword>
<evidence type="ECO:0000256" key="3">
    <source>
        <dbReference type="ARBA" id="ARBA00022692"/>
    </source>
</evidence>
<evidence type="ECO:0000256" key="4">
    <source>
        <dbReference type="ARBA" id="ARBA00022989"/>
    </source>
</evidence>
<evidence type="ECO:0000256" key="6">
    <source>
        <dbReference type="SAM" id="Phobius"/>
    </source>
</evidence>
<protein>
    <submittedName>
        <fullName evidence="7">Oligosaccharide flippase family protein</fullName>
    </submittedName>
</protein>
<dbReference type="Pfam" id="PF13440">
    <property type="entry name" value="Polysacc_synt_3"/>
    <property type="match status" value="1"/>
</dbReference>
<feature type="transmembrane region" description="Helical" evidence="6">
    <location>
        <begin position="346"/>
        <end position="369"/>
    </location>
</feature>
<feature type="transmembrane region" description="Helical" evidence="6">
    <location>
        <begin position="20"/>
        <end position="42"/>
    </location>
</feature>
<sequence length="462" mass="50349">MSLPARIKALIQRHLPRHSFVRSVGVLAGGTALAQGIGLLALPLITRLYTPHDFSILAVFSSIVAIASVPICLRFDIAIPLPEKDEDAANLFALSVCFCTLLSALCFLVILVFSDKLIEIINQPALQPYVWLLPLGIWLSGIYSAIQFWATRKKRFSAIAKTRLSQIISSTITQIALGISGILGGAGLLIGQIISSSAGFLGLGRFAWKQDQALRDSISKKSMGRLLKDYSRFPKYSTFEALANIAAIQFPIIIIGAVATGPEAGYLLLAMKAAAIPMGLIGAAISQVYLSHAPLEHRELRLAGFTVGILSKLVRIGWGPLLFIGITSPVVIPLIFGKEWHRAGVMIAWMTPCFLLQLLVSPISMALHIVGHQGLAMMNQFFGFALRVGFTVFAANMATNLIFEYYAISGILVYGIYFAVVSYAIKIRPNEFLKEIRFSAVHCIPWVLFGSTFFVVGNFFLA</sequence>
<dbReference type="PANTHER" id="PTHR30250:SF28">
    <property type="entry name" value="POLYSACCHARIDE BIOSYNTHESIS PROTEIN"/>
    <property type="match status" value="1"/>
</dbReference>
<feature type="transmembrane region" description="Helical" evidence="6">
    <location>
        <begin position="54"/>
        <end position="77"/>
    </location>
</feature>
<evidence type="ECO:0000256" key="2">
    <source>
        <dbReference type="ARBA" id="ARBA00022475"/>
    </source>
</evidence>
<comment type="caution">
    <text evidence="7">The sequence shown here is derived from an EMBL/GenBank/DDBJ whole genome shotgun (WGS) entry which is preliminary data.</text>
</comment>
<feature type="transmembrane region" description="Helical" evidence="6">
    <location>
        <begin position="129"/>
        <end position="150"/>
    </location>
</feature>
<evidence type="ECO:0000256" key="5">
    <source>
        <dbReference type="ARBA" id="ARBA00023136"/>
    </source>
</evidence>